<reference evidence="1" key="1">
    <citation type="journal article" date="2020" name="mSystems">
        <title>Genome- and Community-Level Interaction Insights into Carbon Utilization and Element Cycling Functions of Hydrothermarchaeota in Hydrothermal Sediment.</title>
        <authorList>
            <person name="Zhou Z."/>
            <person name="Liu Y."/>
            <person name="Xu W."/>
            <person name="Pan J."/>
            <person name="Luo Z.H."/>
            <person name="Li M."/>
        </authorList>
    </citation>
    <scope>NUCLEOTIDE SEQUENCE [LARGE SCALE GENOMIC DNA]</scope>
    <source>
        <strain evidence="1">SpSt-906</strain>
    </source>
</reference>
<accession>A0A7C3YT09</accession>
<gene>
    <name evidence="1" type="ORF">ENX07_05425</name>
</gene>
<dbReference type="EMBL" id="DTMQ01000037">
    <property type="protein sequence ID" value="HGE99493.1"/>
    <property type="molecule type" value="Genomic_DNA"/>
</dbReference>
<dbReference type="SUPFAM" id="SSF52540">
    <property type="entry name" value="P-loop containing nucleoside triphosphate hydrolases"/>
    <property type="match status" value="1"/>
</dbReference>
<sequence>MRKVLILGAGGRDFHNFNTFFRENSLYRVVGFTFSSQIPGVKIRLYPPELAGELYPDGIPIYPEKRLKEIIKKEGVDICVFSYSDVSFESVMEKAEIAHSLGCDFWLLGPKSTMLKAKKPVLAVCAVRTGAGKSPTTRKVCSILRELGIKFCVVRHPMVYGNFQYPVQVFKTVEDLNRYDLTFEEREEYEHHLKEGNPVLAGVSYERLLEEAEKYDLIIWDGGNNDFPFFKPDFLIVLLDALRPGHEVRYHPGMSLFLAADLIIVNKVDEAKREDLKAIERNIKRYNPRAKVCYAQLAKRIIGEMPKGKKKVVVVEDGPSVTHGELGYGAGYRVAKRFGLNILDPRRFAVGTIKEAFSNYPHLKEVIPALGYKKKQVSDLKKTILRSGCDFVLSATPITLANLLAIKKPIVQIEYSLKETKGDLRKALRPFLEKLTS</sequence>
<organism evidence="1">
    <name type="scientific">candidate division WOR-3 bacterium</name>
    <dbReference type="NCBI Taxonomy" id="2052148"/>
    <lineage>
        <taxon>Bacteria</taxon>
        <taxon>Bacteria division WOR-3</taxon>
    </lineage>
</organism>
<protein>
    <submittedName>
        <fullName evidence="1">GTPase</fullName>
    </submittedName>
</protein>
<dbReference type="InterPro" id="IPR027417">
    <property type="entry name" value="P-loop_NTPase"/>
</dbReference>
<dbReference type="PANTHER" id="PTHR42869:SF1">
    <property type="entry name" value="SLL0572 PROTEIN"/>
    <property type="match status" value="1"/>
</dbReference>
<dbReference type="PANTHER" id="PTHR42869">
    <property type="entry name" value="SLL0572 PROTEIN"/>
    <property type="match status" value="1"/>
</dbReference>
<evidence type="ECO:0000313" key="1">
    <source>
        <dbReference type="EMBL" id="HGE99493.1"/>
    </source>
</evidence>
<name>A0A7C3YT09_UNCW3</name>
<dbReference type="Gene3D" id="3.40.50.300">
    <property type="entry name" value="P-loop containing nucleotide triphosphate hydrolases"/>
    <property type="match status" value="1"/>
</dbReference>
<dbReference type="InterPro" id="IPR053199">
    <property type="entry name" value="cDPG_synthetase-like"/>
</dbReference>
<dbReference type="AlphaFoldDB" id="A0A7C3YT09"/>
<comment type="caution">
    <text evidence="1">The sequence shown here is derived from an EMBL/GenBank/DDBJ whole genome shotgun (WGS) entry which is preliminary data.</text>
</comment>
<proteinExistence type="predicted"/>